<protein>
    <submittedName>
        <fullName evidence="2">Uncharacterized protein</fullName>
    </submittedName>
</protein>
<dbReference type="EMBL" id="SWQE01000001">
    <property type="protein sequence ID" value="NFJ07048.1"/>
    <property type="molecule type" value="Genomic_DNA"/>
</dbReference>
<proteinExistence type="predicted"/>
<organism evidence="2 3">
    <name type="scientific">Clostridium botulinum</name>
    <dbReference type="NCBI Taxonomy" id="1491"/>
    <lineage>
        <taxon>Bacteria</taxon>
        <taxon>Bacillati</taxon>
        <taxon>Bacillota</taxon>
        <taxon>Clostridia</taxon>
        <taxon>Eubacteriales</taxon>
        <taxon>Clostridiaceae</taxon>
        <taxon>Clostridium</taxon>
    </lineage>
</organism>
<gene>
    <name evidence="2" type="ORF">FC871_00735</name>
</gene>
<name>A0A846J013_CLOBO</name>
<accession>A0A846J013</accession>
<dbReference type="AlphaFoldDB" id="A0A846J013"/>
<keyword evidence="1" id="KW-0472">Membrane</keyword>
<sequence length="35" mass="4173">MKGNILQIMSYISTFIAIILSSYMQRFMMENKKKI</sequence>
<dbReference type="Proteomes" id="UP000480039">
    <property type="component" value="Unassembled WGS sequence"/>
</dbReference>
<evidence type="ECO:0000313" key="3">
    <source>
        <dbReference type="Proteomes" id="UP000480039"/>
    </source>
</evidence>
<evidence type="ECO:0000313" key="2">
    <source>
        <dbReference type="EMBL" id="NFJ07048.1"/>
    </source>
</evidence>
<comment type="caution">
    <text evidence="2">The sequence shown here is derived from an EMBL/GenBank/DDBJ whole genome shotgun (WGS) entry which is preliminary data.</text>
</comment>
<evidence type="ECO:0000256" key="1">
    <source>
        <dbReference type="SAM" id="Phobius"/>
    </source>
</evidence>
<keyword evidence="1" id="KW-0812">Transmembrane</keyword>
<feature type="transmembrane region" description="Helical" evidence="1">
    <location>
        <begin position="6"/>
        <end position="24"/>
    </location>
</feature>
<keyword evidence="1" id="KW-1133">Transmembrane helix</keyword>
<reference evidence="2 3" key="1">
    <citation type="submission" date="2019-04" db="EMBL/GenBank/DDBJ databases">
        <title>Genome sequencing of Clostridium botulinum Groups I-IV and Clostridium butyricum.</title>
        <authorList>
            <person name="Brunt J."/>
            <person name="Van Vliet A.H.M."/>
            <person name="Stringer S.C."/>
            <person name="Carter A.T."/>
            <person name="Peck M.W."/>
        </authorList>
    </citation>
    <scope>NUCLEOTIDE SEQUENCE [LARGE SCALE GENOMIC DNA]</scope>
    <source>
        <strain evidence="2 3">Colworth BL30</strain>
    </source>
</reference>